<dbReference type="GO" id="GO:0020037">
    <property type="term" value="F:heme binding"/>
    <property type="evidence" value="ECO:0007669"/>
    <property type="project" value="InterPro"/>
</dbReference>
<dbReference type="Proteomes" id="UP000518288">
    <property type="component" value="Unassembled WGS sequence"/>
</dbReference>
<dbReference type="EMBL" id="JACCFH010000001">
    <property type="protein sequence ID" value="NYG33131.1"/>
    <property type="molecule type" value="Genomic_DNA"/>
</dbReference>
<dbReference type="Pfam" id="PF00034">
    <property type="entry name" value="Cytochrom_C"/>
    <property type="match status" value="1"/>
</dbReference>
<feature type="chain" id="PRO_5031387711" evidence="7">
    <location>
        <begin position="30"/>
        <end position="111"/>
    </location>
</feature>
<dbReference type="PANTHER" id="PTHR33751">
    <property type="entry name" value="CBB3-TYPE CYTOCHROME C OXIDASE SUBUNIT FIXP"/>
    <property type="match status" value="1"/>
</dbReference>
<evidence type="ECO:0000256" key="1">
    <source>
        <dbReference type="ARBA" id="ARBA00022448"/>
    </source>
</evidence>
<keyword evidence="4" id="KW-0249">Electron transport</keyword>
<dbReference type="InterPro" id="IPR009056">
    <property type="entry name" value="Cyt_c-like_dom"/>
</dbReference>
<accession>A0A7Y9U755</accession>
<evidence type="ECO:0000256" key="3">
    <source>
        <dbReference type="ARBA" id="ARBA00022723"/>
    </source>
</evidence>
<evidence type="ECO:0000259" key="8">
    <source>
        <dbReference type="PROSITE" id="PS51007"/>
    </source>
</evidence>
<evidence type="ECO:0000256" key="4">
    <source>
        <dbReference type="ARBA" id="ARBA00022982"/>
    </source>
</evidence>
<keyword evidence="3 6" id="KW-0479">Metal-binding</keyword>
<dbReference type="AlphaFoldDB" id="A0A7Y9U755"/>
<dbReference type="InterPro" id="IPR050597">
    <property type="entry name" value="Cytochrome_c_Oxidase_Subunit"/>
</dbReference>
<evidence type="ECO:0000256" key="7">
    <source>
        <dbReference type="SAM" id="SignalP"/>
    </source>
</evidence>
<keyword evidence="1" id="KW-0813">Transport</keyword>
<evidence type="ECO:0000313" key="9">
    <source>
        <dbReference type="EMBL" id="NYG33131.1"/>
    </source>
</evidence>
<keyword evidence="5 6" id="KW-0408">Iron</keyword>
<evidence type="ECO:0000313" key="10">
    <source>
        <dbReference type="Proteomes" id="UP000518288"/>
    </source>
</evidence>
<name>A0A7Y9U755_9BURK</name>
<proteinExistence type="predicted"/>
<gene>
    <name evidence="9" type="ORF">BDD16_002117</name>
</gene>
<keyword evidence="2 6" id="KW-0349">Heme</keyword>
<dbReference type="InterPro" id="IPR036909">
    <property type="entry name" value="Cyt_c-like_dom_sf"/>
</dbReference>
<dbReference type="PANTHER" id="PTHR33751:SF9">
    <property type="entry name" value="CYTOCHROME C4"/>
    <property type="match status" value="1"/>
</dbReference>
<dbReference type="Gene3D" id="1.10.760.10">
    <property type="entry name" value="Cytochrome c-like domain"/>
    <property type="match status" value="1"/>
</dbReference>
<keyword evidence="7" id="KW-0732">Signal</keyword>
<evidence type="ECO:0000256" key="6">
    <source>
        <dbReference type="PROSITE-ProRule" id="PRU00433"/>
    </source>
</evidence>
<organism evidence="9 10">
    <name type="scientific">Sphaerotilus montanus</name>
    <dbReference type="NCBI Taxonomy" id="522889"/>
    <lineage>
        <taxon>Bacteria</taxon>
        <taxon>Pseudomonadati</taxon>
        <taxon>Pseudomonadota</taxon>
        <taxon>Betaproteobacteria</taxon>
        <taxon>Burkholderiales</taxon>
        <taxon>Sphaerotilaceae</taxon>
        <taxon>Sphaerotilus</taxon>
    </lineage>
</organism>
<protein>
    <submittedName>
        <fullName evidence="9">Cytochrome c553</fullName>
    </submittedName>
</protein>
<reference evidence="9 10" key="1">
    <citation type="submission" date="2020-07" db="EMBL/GenBank/DDBJ databases">
        <title>Genomic Encyclopedia of Archaeal and Bacterial Type Strains, Phase II (KMG-II): from individual species to whole genera.</title>
        <authorList>
            <person name="Goeker M."/>
        </authorList>
    </citation>
    <scope>NUCLEOTIDE SEQUENCE [LARGE SCALE GENOMIC DNA]</scope>
    <source>
        <strain evidence="9 10">DSM 21226</strain>
    </source>
</reference>
<sequence length="111" mass="12049">MPRPTAATRWLTGALLCSASLMSASVAQAKDQDRLRLRSLAATCAQCHGTDGHAVEGEALIRLAGLPQDYILSQLMAFRSGERKATIMHQITKGYSQEQLEALAKYFAALK</sequence>
<dbReference type="RefSeq" id="WP_179633933.1">
    <property type="nucleotide sequence ID" value="NZ_JACCFH010000001.1"/>
</dbReference>
<evidence type="ECO:0000256" key="5">
    <source>
        <dbReference type="ARBA" id="ARBA00023004"/>
    </source>
</evidence>
<dbReference type="GO" id="GO:0046872">
    <property type="term" value="F:metal ion binding"/>
    <property type="evidence" value="ECO:0007669"/>
    <property type="project" value="UniProtKB-KW"/>
</dbReference>
<keyword evidence="10" id="KW-1185">Reference proteome</keyword>
<dbReference type="PROSITE" id="PS51007">
    <property type="entry name" value="CYTC"/>
    <property type="match status" value="1"/>
</dbReference>
<feature type="signal peptide" evidence="7">
    <location>
        <begin position="1"/>
        <end position="29"/>
    </location>
</feature>
<evidence type="ECO:0000256" key="2">
    <source>
        <dbReference type="ARBA" id="ARBA00022617"/>
    </source>
</evidence>
<dbReference type="SUPFAM" id="SSF46626">
    <property type="entry name" value="Cytochrome c"/>
    <property type="match status" value="1"/>
</dbReference>
<feature type="domain" description="Cytochrome c" evidence="8">
    <location>
        <begin position="27"/>
        <end position="111"/>
    </location>
</feature>
<comment type="caution">
    <text evidence="9">The sequence shown here is derived from an EMBL/GenBank/DDBJ whole genome shotgun (WGS) entry which is preliminary data.</text>
</comment>
<dbReference type="GO" id="GO:0009055">
    <property type="term" value="F:electron transfer activity"/>
    <property type="evidence" value="ECO:0007669"/>
    <property type="project" value="InterPro"/>
</dbReference>